<organism evidence="1 2">
    <name type="scientific">Trichogramma brassicae</name>
    <dbReference type="NCBI Taxonomy" id="86971"/>
    <lineage>
        <taxon>Eukaryota</taxon>
        <taxon>Metazoa</taxon>
        <taxon>Ecdysozoa</taxon>
        <taxon>Arthropoda</taxon>
        <taxon>Hexapoda</taxon>
        <taxon>Insecta</taxon>
        <taxon>Pterygota</taxon>
        <taxon>Neoptera</taxon>
        <taxon>Endopterygota</taxon>
        <taxon>Hymenoptera</taxon>
        <taxon>Apocrita</taxon>
        <taxon>Proctotrupomorpha</taxon>
        <taxon>Chalcidoidea</taxon>
        <taxon>Trichogrammatidae</taxon>
        <taxon>Trichogramma</taxon>
    </lineage>
</organism>
<gene>
    <name evidence="1" type="ORF">TBRA_LOCUS15113</name>
</gene>
<protein>
    <recommendedName>
        <fullName evidence="3">DNA helicase</fullName>
    </recommendedName>
</protein>
<name>A0A6H5J1Q3_9HYME</name>
<accession>A0A6H5J1Q3</accession>
<evidence type="ECO:0000313" key="1">
    <source>
        <dbReference type="EMBL" id="CAB0043525.1"/>
    </source>
</evidence>
<dbReference type="AlphaFoldDB" id="A0A6H5J1Q3"/>
<proteinExistence type="predicted"/>
<dbReference type="PANTHER" id="PTHR46409:SF1">
    <property type="entry name" value="HTH PSQ-TYPE DOMAIN-CONTAINING PROTEIN"/>
    <property type="match status" value="1"/>
</dbReference>
<keyword evidence="2" id="KW-1185">Reference proteome</keyword>
<sequence length="246" mass="28208">MGHIPERLVYRTTTRTPLVYTPSPNRILHSRKSLLMGRSWPNAHERWTRSYQAHSALCITNSQNFIFICRCSSRCSIARVHPVVSLYRINGSQFAYHGNDESLQHFQSKHKNLKFVIIDEMSMVGARMLHQIERRCTIQSGECSSELSMRKPGCLNHARWLTCANRILRLYVSTADPSSSLLFNPKITKLPDEFFSRARSATWCTRSTECDLTPSTRSVQSKNNKTPRGIFFWGQIGDLVPQVDGM</sequence>
<dbReference type="Proteomes" id="UP000479190">
    <property type="component" value="Unassembled WGS sequence"/>
</dbReference>
<dbReference type="EMBL" id="CADCXV010001322">
    <property type="protein sequence ID" value="CAB0043525.1"/>
    <property type="molecule type" value="Genomic_DNA"/>
</dbReference>
<dbReference type="PANTHER" id="PTHR46409">
    <property type="entry name" value="HTH PSQ-TYPE DOMAIN-CONTAINING PROTEIN"/>
    <property type="match status" value="1"/>
</dbReference>
<reference evidence="1 2" key="1">
    <citation type="submission" date="2020-02" db="EMBL/GenBank/DDBJ databases">
        <authorList>
            <person name="Ferguson B K."/>
        </authorList>
    </citation>
    <scope>NUCLEOTIDE SEQUENCE [LARGE SCALE GENOMIC DNA]</scope>
</reference>
<evidence type="ECO:0008006" key="3">
    <source>
        <dbReference type="Google" id="ProtNLM"/>
    </source>
</evidence>
<evidence type="ECO:0000313" key="2">
    <source>
        <dbReference type="Proteomes" id="UP000479190"/>
    </source>
</evidence>
<dbReference type="OrthoDB" id="6773164at2759"/>